<dbReference type="RefSeq" id="WP_116849786.1">
    <property type="nucleotide sequence ID" value="NZ_QTJU01000016.1"/>
</dbReference>
<evidence type="ECO:0000313" key="3">
    <source>
        <dbReference type="Proteomes" id="UP000261284"/>
    </source>
</evidence>
<sequence length="235" mass="26799">MDEQLVHTKRYYPLRGTLFFLSMFIFSGLLAVIIPGVAGHSELVRFITTIQFFVVPMLAFVVMKHKFIKSVDLELKPEGFTVTGSGRPSRVLWEKVDSFKIIFSRDGYILILIDDYGKKRQFSFVEHGVRNKAKEVTETSSLYHVCSGIQQYNQHTAKKKLVLLPSLFAAGSVKIFTGVLLSLILIDMGIHMVHPLRIRDEFALFFLTLGSTITLLAFKKNREHACQKLLQLQET</sequence>
<keyword evidence="1" id="KW-1133">Transmembrane helix</keyword>
<accession>A0A3E1ND58</accession>
<dbReference type="Proteomes" id="UP000261284">
    <property type="component" value="Unassembled WGS sequence"/>
</dbReference>
<feature type="transmembrane region" description="Helical" evidence="1">
    <location>
        <begin position="161"/>
        <end position="190"/>
    </location>
</feature>
<keyword evidence="1" id="KW-0812">Transmembrane</keyword>
<name>A0A3E1ND58_9BACT</name>
<organism evidence="2 3">
    <name type="scientific">Deminuibacter soli</name>
    <dbReference type="NCBI Taxonomy" id="2291815"/>
    <lineage>
        <taxon>Bacteria</taxon>
        <taxon>Pseudomonadati</taxon>
        <taxon>Bacteroidota</taxon>
        <taxon>Chitinophagia</taxon>
        <taxon>Chitinophagales</taxon>
        <taxon>Chitinophagaceae</taxon>
        <taxon>Deminuibacter</taxon>
    </lineage>
</organism>
<dbReference type="AlphaFoldDB" id="A0A3E1ND58"/>
<feature type="transmembrane region" description="Helical" evidence="1">
    <location>
        <begin position="43"/>
        <end position="63"/>
    </location>
</feature>
<evidence type="ECO:0000256" key="1">
    <source>
        <dbReference type="SAM" id="Phobius"/>
    </source>
</evidence>
<comment type="caution">
    <text evidence="2">The sequence shown here is derived from an EMBL/GenBank/DDBJ whole genome shotgun (WGS) entry which is preliminary data.</text>
</comment>
<evidence type="ECO:0000313" key="2">
    <source>
        <dbReference type="EMBL" id="RFM25708.1"/>
    </source>
</evidence>
<gene>
    <name evidence="2" type="ORF">DXN05_23650</name>
</gene>
<keyword evidence="3" id="KW-1185">Reference proteome</keyword>
<feature type="transmembrane region" description="Helical" evidence="1">
    <location>
        <begin position="12"/>
        <end position="37"/>
    </location>
</feature>
<reference evidence="2 3" key="1">
    <citation type="submission" date="2018-08" db="EMBL/GenBank/DDBJ databases">
        <title>Chitinophagaceae sp. K23C18032701, a novel bacterium isolated from forest soil.</title>
        <authorList>
            <person name="Wang C."/>
        </authorList>
    </citation>
    <scope>NUCLEOTIDE SEQUENCE [LARGE SCALE GENOMIC DNA]</scope>
    <source>
        <strain evidence="2 3">K23C18032701</strain>
    </source>
</reference>
<feature type="transmembrane region" description="Helical" evidence="1">
    <location>
        <begin position="202"/>
        <end position="218"/>
    </location>
</feature>
<dbReference type="EMBL" id="QTJU01000016">
    <property type="protein sequence ID" value="RFM25708.1"/>
    <property type="molecule type" value="Genomic_DNA"/>
</dbReference>
<keyword evidence="1" id="KW-0472">Membrane</keyword>
<protein>
    <submittedName>
        <fullName evidence="2">Uncharacterized protein</fullName>
    </submittedName>
</protein>
<proteinExistence type="predicted"/>